<reference evidence="2" key="1">
    <citation type="journal article" date="2020" name="Stud. Mycol.">
        <title>101 Dothideomycetes genomes: a test case for predicting lifestyles and emergence of pathogens.</title>
        <authorList>
            <person name="Haridas S."/>
            <person name="Albert R."/>
            <person name="Binder M."/>
            <person name="Bloem J."/>
            <person name="Labutti K."/>
            <person name="Salamov A."/>
            <person name="Andreopoulos B."/>
            <person name="Baker S."/>
            <person name="Barry K."/>
            <person name="Bills G."/>
            <person name="Bluhm B."/>
            <person name="Cannon C."/>
            <person name="Castanera R."/>
            <person name="Culley D."/>
            <person name="Daum C."/>
            <person name="Ezra D."/>
            <person name="Gonzalez J."/>
            <person name="Henrissat B."/>
            <person name="Kuo A."/>
            <person name="Liang C."/>
            <person name="Lipzen A."/>
            <person name="Lutzoni F."/>
            <person name="Magnuson J."/>
            <person name="Mondo S."/>
            <person name="Nolan M."/>
            <person name="Ohm R."/>
            <person name="Pangilinan J."/>
            <person name="Park H.-J."/>
            <person name="Ramirez L."/>
            <person name="Alfaro M."/>
            <person name="Sun H."/>
            <person name="Tritt A."/>
            <person name="Yoshinaga Y."/>
            <person name="Zwiers L.-H."/>
            <person name="Turgeon B."/>
            <person name="Goodwin S."/>
            <person name="Spatafora J."/>
            <person name="Crous P."/>
            <person name="Grigoriev I."/>
        </authorList>
    </citation>
    <scope>NUCLEOTIDE SEQUENCE</scope>
    <source>
        <strain evidence="2">CBS 690.94</strain>
    </source>
</reference>
<evidence type="ECO:0000313" key="3">
    <source>
        <dbReference type="Proteomes" id="UP000799764"/>
    </source>
</evidence>
<protein>
    <submittedName>
        <fullName evidence="2">Uncharacterized protein</fullName>
    </submittedName>
</protein>
<evidence type="ECO:0000256" key="1">
    <source>
        <dbReference type="SAM" id="MobiDB-lite"/>
    </source>
</evidence>
<proteinExistence type="predicted"/>
<dbReference type="AlphaFoldDB" id="A0A9P4UBA4"/>
<name>A0A9P4UBA4_9PLEO</name>
<accession>A0A9P4UBA4</accession>
<dbReference type="EMBL" id="MU001503">
    <property type="protein sequence ID" value="KAF2443123.1"/>
    <property type="molecule type" value="Genomic_DNA"/>
</dbReference>
<organism evidence="2 3">
    <name type="scientific">Karstenula rhodostoma CBS 690.94</name>
    <dbReference type="NCBI Taxonomy" id="1392251"/>
    <lineage>
        <taxon>Eukaryota</taxon>
        <taxon>Fungi</taxon>
        <taxon>Dikarya</taxon>
        <taxon>Ascomycota</taxon>
        <taxon>Pezizomycotina</taxon>
        <taxon>Dothideomycetes</taxon>
        <taxon>Pleosporomycetidae</taxon>
        <taxon>Pleosporales</taxon>
        <taxon>Massarineae</taxon>
        <taxon>Didymosphaeriaceae</taxon>
        <taxon>Karstenula</taxon>
    </lineage>
</organism>
<comment type="caution">
    <text evidence="2">The sequence shown here is derived from an EMBL/GenBank/DDBJ whole genome shotgun (WGS) entry which is preliminary data.</text>
</comment>
<feature type="region of interest" description="Disordered" evidence="1">
    <location>
        <begin position="1"/>
        <end position="50"/>
    </location>
</feature>
<dbReference type="Proteomes" id="UP000799764">
    <property type="component" value="Unassembled WGS sequence"/>
</dbReference>
<evidence type="ECO:0000313" key="2">
    <source>
        <dbReference type="EMBL" id="KAF2443123.1"/>
    </source>
</evidence>
<feature type="compositionally biased region" description="Polar residues" evidence="1">
    <location>
        <begin position="30"/>
        <end position="42"/>
    </location>
</feature>
<sequence length="167" mass="19281">MDYTRESTDPIEEPGLHVKPDEASNRHEVSSPQSEHSATRGSSDFAEEQDPAEEIDNAFDGSEIVNTIHRFTTTSSRRPTYETEGDMHMCTVYRTQDDDIVNGLCDTFKQSMRGDDEQRQLFEKAVQILHFTIALRRRYSYDKIEFITWKATTGKTSQHYLSSRKYG</sequence>
<gene>
    <name evidence="2" type="ORF">P171DRAFT_487078</name>
</gene>
<keyword evidence="3" id="KW-1185">Reference proteome</keyword>
<feature type="compositionally biased region" description="Basic and acidic residues" evidence="1">
    <location>
        <begin position="1"/>
        <end position="29"/>
    </location>
</feature>